<dbReference type="PANTHER" id="PTHR37314">
    <property type="entry name" value="SLR0142 PROTEIN"/>
    <property type="match status" value="1"/>
</dbReference>
<evidence type="ECO:0000313" key="2">
    <source>
        <dbReference type="EMBL" id="ERJ94247.1"/>
    </source>
</evidence>
<dbReference type="PANTHER" id="PTHR37314:SF4">
    <property type="entry name" value="UPF0700 TRANSMEMBRANE PROTEIN YOAK"/>
    <property type="match status" value="1"/>
</dbReference>
<dbReference type="RefSeq" id="WP_021686621.1">
    <property type="nucleotide sequence ID" value="NZ_KI260561.1"/>
</dbReference>
<feature type="transmembrane region" description="Helical" evidence="1">
    <location>
        <begin position="180"/>
        <end position="201"/>
    </location>
</feature>
<name>A0ABN0P1B3_TRELE</name>
<feature type="transmembrane region" description="Helical" evidence="1">
    <location>
        <begin position="100"/>
        <end position="117"/>
    </location>
</feature>
<feature type="transmembrane region" description="Helical" evidence="1">
    <location>
        <begin position="70"/>
        <end position="88"/>
    </location>
</feature>
<gene>
    <name evidence="2" type="ORF">HMPREF9193_00218</name>
</gene>
<proteinExistence type="predicted"/>
<evidence type="ECO:0000313" key="3">
    <source>
        <dbReference type="Proteomes" id="UP000016649"/>
    </source>
</evidence>
<accession>A0ABN0P1B3</accession>
<reference evidence="2 3" key="1">
    <citation type="submission" date="2013-08" db="EMBL/GenBank/DDBJ databases">
        <authorList>
            <person name="Weinstock G."/>
            <person name="Sodergren E."/>
            <person name="Wylie T."/>
            <person name="Fulton L."/>
            <person name="Fulton R."/>
            <person name="Fronick C."/>
            <person name="O'Laughlin M."/>
            <person name="Godfrey J."/>
            <person name="Miner T."/>
            <person name="Herter B."/>
            <person name="Appelbaum E."/>
            <person name="Cordes M."/>
            <person name="Lek S."/>
            <person name="Wollam A."/>
            <person name="Pepin K.H."/>
            <person name="Palsikar V.B."/>
            <person name="Mitreva M."/>
            <person name="Wilson R.K."/>
        </authorList>
    </citation>
    <scope>NUCLEOTIDE SEQUENCE [LARGE SCALE GENOMIC DNA]</scope>
    <source>
        <strain evidence="2 3">ATCC 700332</strain>
    </source>
</reference>
<dbReference type="EMBL" id="AWVH01000005">
    <property type="protein sequence ID" value="ERJ94247.1"/>
    <property type="molecule type" value="Genomic_DNA"/>
</dbReference>
<protein>
    <recommendedName>
        <fullName evidence="4">DUF1275 domain-containing protein</fullName>
    </recommendedName>
</protein>
<feature type="transmembrane region" description="Helical" evidence="1">
    <location>
        <begin position="207"/>
        <end position="226"/>
    </location>
</feature>
<keyword evidence="1" id="KW-0472">Membrane</keyword>
<dbReference type="Proteomes" id="UP000016649">
    <property type="component" value="Unassembled WGS sequence"/>
</dbReference>
<evidence type="ECO:0000256" key="1">
    <source>
        <dbReference type="SAM" id="Phobius"/>
    </source>
</evidence>
<sequence length="238" mass="25899">MSTIEQNQSAVLCKVHERTSVALLLAMLGGFLDAYTYILKNGVFANAQTGNLVLLSIAVFNGKHALIPKYALPILFFSAGILLSEFIKLNGSIKSEVRKIKLMLVFEALLLVLIGATSVHVNAAFTTCTVSFLAAIQVGMFNKLEGAAVATTMITGNLKSSMQNLHSFLRDKDKRALKRCIQYISVIVFFGIGAAGGAFLTEIFKDNSIYFCLLFLFASYALIYFGNAKKTAGKNRTV</sequence>
<dbReference type="InterPro" id="IPR010699">
    <property type="entry name" value="DUF1275"/>
</dbReference>
<dbReference type="Pfam" id="PF06912">
    <property type="entry name" value="DUF1275"/>
    <property type="match status" value="1"/>
</dbReference>
<keyword evidence="1" id="KW-0812">Transmembrane</keyword>
<keyword evidence="1" id="KW-1133">Transmembrane helix</keyword>
<feature type="transmembrane region" description="Helical" evidence="1">
    <location>
        <begin position="21"/>
        <end position="38"/>
    </location>
</feature>
<organism evidence="2 3">
    <name type="scientific">Treponema lecithinolyticum ATCC 700332</name>
    <dbReference type="NCBI Taxonomy" id="1321815"/>
    <lineage>
        <taxon>Bacteria</taxon>
        <taxon>Pseudomonadati</taxon>
        <taxon>Spirochaetota</taxon>
        <taxon>Spirochaetia</taxon>
        <taxon>Spirochaetales</taxon>
        <taxon>Treponemataceae</taxon>
        <taxon>Treponema</taxon>
    </lineage>
</organism>
<keyword evidence="3" id="KW-1185">Reference proteome</keyword>
<evidence type="ECO:0008006" key="4">
    <source>
        <dbReference type="Google" id="ProtNLM"/>
    </source>
</evidence>
<comment type="caution">
    <text evidence="2">The sequence shown here is derived from an EMBL/GenBank/DDBJ whole genome shotgun (WGS) entry which is preliminary data.</text>
</comment>